<dbReference type="STRING" id="768671.ThimaDRAFT_0016"/>
<keyword evidence="2" id="KW-0678">Repressor</keyword>
<dbReference type="OrthoDB" id="9799147at2"/>
<evidence type="ECO:0000256" key="2">
    <source>
        <dbReference type="ARBA" id="ARBA00022491"/>
    </source>
</evidence>
<dbReference type="eggNOG" id="COG0456">
    <property type="taxonomic scope" value="Bacteria"/>
</dbReference>
<gene>
    <name evidence="8" type="ORF">ThimaDRAFT_0016</name>
</gene>
<evidence type="ECO:0000256" key="1">
    <source>
        <dbReference type="ARBA" id="ARBA00009342"/>
    </source>
</evidence>
<evidence type="ECO:0000256" key="6">
    <source>
        <dbReference type="ARBA" id="ARBA00049880"/>
    </source>
</evidence>
<dbReference type="PANTHER" id="PTHR36449:SF1">
    <property type="entry name" value="ACETYLTRANSFERASE"/>
    <property type="match status" value="1"/>
</dbReference>
<dbReference type="SUPFAM" id="SSF55729">
    <property type="entry name" value="Acyl-CoA N-acyltransferases (Nat)"/>
    <property type="match status" value="1"/>
</dbReference>
<dbReference type="InterPro" id="IPR016181">
    <property type="entry name" value="Acyl_CoA_acyltransferase"/>
</dbReference>
<organism evidence="8 9">
    <name type="scientific">Thiocapsa marina 5811</name>
    <dbReference type="NCBI Taxonomy" id="768671"/>
    <lineage>
        <taxon>Bacteria</taxon>
        <taxon>Pseudomonadati</taxon>
        <taxon>Pseudomonadota</taxon>
        <taxon>Gammaproteobacteria</taxon>
        <taxon>Chromatiales</taxon>
        <taxon>Chromatiaceae</taxon>
        <taxon>Thiocapsa</taxon>
    </lineage>
</organism>
<evidence type="ECO:0000259" key="7">
    <source>
        <dbReference type="PROSITE" id="PS51186"/>
    </source>
</evidence>
<keyword evidence="9" id="KW-1185">Reference proteome</keyword>
<keyword evidence="3" id="KW-1277">Toxin-antitoxin system</keyword>
<evidence type="ECO:0000313" key="8">
    <source>
        <dbReference type="EMBL" id="EGV20238.1"/>
    </source>
</evidence>
<proteinExistence type="inferred from homology"/>
<name>F9U515_9GAMM</name>
<dbReference type="CDD" id="cd04301">
    <property type="entry name" value="NAT_SF"/>
    <property type="match status" value="1"/>
</dbReference>
<dbReference type="PANTHER" id="PTHR36449">
    <property type="entry name" value="ACETYLTRANSFERASE-RELATED"/>
    <property type="match status" value="1"/>
</dbReference>
<accession>F9U515</accession>
<keyword evidence="5" id="KW-0012">Acyltransferase</keyword>
<dbReference type="Pfam" id="PF13508">
    <property type="entry name" value="Acetyltransf_7"/>
    <property type="match status" value="1"/>
</dbReference>
<sequence>MTTPKSLVVEPLGPEHERAVFSCGEAILDQYLKQRAGQDIRRRIARVFVCTGSDPRTILGFYTLSALSVDIGLLPRTLARRLPKQPVPAALLGRLAVSRDAQGQGIGRLLLADAVKRAMSAGATIGIHALVVDAKTDRAKRFYERFGFHALPDRPERLFLPLGLPAQ</sequence>
<comment type="catalytic activity">
    <reaction evidence="6">
        <text>glycyl-tRNA(Gly) + acetyl-CoA = N-acetylglycyl-tRNA(Gly) + CoA + H(+)</text>
        <dbReference type="Rhea" id="RHEA:81867"/>
        <dbReference type="Rhea" id="RHEA-COMP:9683"/>
        <dbReference type="Rhea" id="RHEA-COMP:19766"/>
        <dbReference type="ChEBI" id="CHEBI:15378"/>
        <dbReference type="ChEBI" id="CHEBI:57287"/>
        <dbReference type="ChEBI" id="CHEBI:57288"/>
        <dbReference type="ChEBI" id="CHEBI:78522"/>
        <dbReference type="ChEBI" id="CHEBI:232036"/>
    </reaction>
</comment>
<evidence type="ECO:0000256" key="4">
    <source>
        <dbReference type="ARBA" id="ARBA00022679"/>
    </source>
</evidence>
<evidence type="ECO:0000256" key="3">
    <source>
        <dbReference type="ARBA" id="ARBA00022649"/>
    </source>
</evidence>
<keyword evidence="4 8" id="KW-0808">Transferase</keyword>
<dbReference type="GO" id="GO:0016747">
    <property type="term" value="F:acyltransferase activity, transferring groups other than amino-acyl groups"/>
    <property type="evidence" value="ECO:0007669"/>
    <property type="project" value="InterPro"/>
</dbReference>
<evidence type="ECO:0000313" key="9">
    <source>
        <dbReference type="Proteomes" id="UP000005459"/>
    </source>
</evidence>
<comment type="similarity">
    <text evidence="1">Belongs to the acetyltransferase family. GNAT subfamily.</text>
</comment>
<dbReference type="Gene3D" id="3.40.630.30">
    <property type="match status" value="1"/>
</dbReference>
<protein>
    <submittedName>
        <fullName evidence="8">GCN5-related N-acetyltransferase</fullName>
    </submittedName>
</protein>
<dbReference type="EMBL" id="AFWV01000001">
    <property type="protein sequence ID" value="EGV20238.1"/>
    <property type="molecule type" value="Genomic_DNA"/>
</dbReference>
<dbReference type="PROSITE" id="PS51186">
    <property type="entry name" value="GNAT"/>
    <property type="match status" value="1"/>
</dbReference>
<reference evidence="8 9" key="1">
    <citation type="submission" date="2011-06" db="EMBL/GenBank/DDBJ databases">
        <title>The draft genome of Thiocapsa marina 5811.</title>
        <authorList>
            <consortium name="US DOE Joint Genome Institute (JGI-PGF)"/>
            <person name="Lucas S."/>
            <person name="Han J."/>
            <person name="Cheng J.-F."/>
            <person name="Goodwin L."/>
            <person name="Pitluck S."/>
            <person name="Peters L."/>
            <person name="Land M.L."/>
            <person name="Hauser L."/>
            <person name="Vogl K."/>
            <person name="Liu Z."/>
            <person name="Imhoff J."/>
            <person name="Thiel V."/>
            <person name="Frigaard N.-U."/>
            <person name="Bryant D."/>
            <person name="Woyke T.J."/>
        </authorList>
    </citation>
    <scope>NUCLEOTIDE SEQUENCE [LARGE SCALE GENOMIC DNA]</scope>
    <source>
        <strain evidence="8 9">5811</strain>
    </source>
</reference>
<dbReference type="AlphaFoldDB" id="F9U515"/>
<evidence type="ECO:0000256" key="5">
    <source>
        <dbReference type="ARBA" id="ARBA00023315"/>
    </source>
</evidence>
<dbReference type="RefSeq" id="WP_007190894.1">
    <property type="nucleotide sequence ID" value="NZ_AFWV01000001.1"/>
</dbReference>
<dbReference type="InterPro" id="IPR000182">
    <property type="entry name" value="GNAT_dom"/>
</dbReference>
<dbReference type="Proteomes" id="UP000005459">
    <property type="component" value="Unassembled WGS sequence"/>
</dbReference>
<feature type="domain" description="N-acetyltransferase" evidence="7">
    <location>
        <begin position="7"/>
        <end position="167"/>
    </location>
</feature>